<dbReference type="InterPro" id="IPR048535">
    <property type="entry name" value="RRN6_beta-prop"/>
</dbReference>
<evidence type="ECO:0000259" key="2">
    <source>
        <dbReference type="Pfam" id="PF10214"/>
    </source>
</evidence>
<dbReference type="STRING" id="1263082.A0A068RFZ5"/>
<dbReference type="InterPro" id="IPR036322">
    <property type="entry name" value="WD40_repeat_dom_sf"/>
</dbReference>
<dbReference type="EMBL" id="CBTN010000001">
    <property type="protein sequence ID" value="CDH48532.1"/>
    <property type="molecule type" value="Genomic_DNA"/>
</dbReference>
<feature type="compositionally biased region" description="Basic residues" evidence="1">
    <location>
        <begin position="805"/>
        <end position="818"/>
    </location>
</feature>
<evidence type="ECO:0000313" key="4">
    <source>
        <dbReference type="Proteomes" id="UP000027586"/>
    </source>
</evidence>
<dbReference type="InterPro" id="IPR019350">
    <property type="entry name" value="RNA_pol_I-sp_TIF_RRN6-like"/>
</dbReference>
<evidence type="ECO:0000313" key="3">
    <source>
        <dbReference type="EMBL" id="CDH48532.1"/>
    </source>
</evidence>
<dbReference type="AlphaFoldDB" id="A0A068RFZ5"/>
<feature type="compositionally biased region" description="Polar residues" evidence="1">
    <location>
        <begin position="755"/>
        <end position="765"/>
    </location>
</feature>
<proteinExistence type="predicted"/>
<feature type="domain" description="RRN6 beta-propeller" evidence="2">
    <location>
        <begin position="108"/>
        <end position="351"/>
    </location>
</feature>
<dbReference type="GO" id="GO:0001163">
    <property type="term" value="F:RNA polymerase I transcription regulatory region sequence-specific DNA binding"/>
    <property type="evidence" value="ECO:0007669"/>
    <property type="project" value="TreeGrafter"/>
</dbReference>
<gene>
    <name evidence="3" type="ORF">LCOR_00308.1</name>
</gene>
<name>A0A068RFZ5_9FUNG</name>
<dbReference type="OrthoDB" id="2214060at2759"/>
<dbReference type="GO" id="GO:0070860">
    <property type="term" value="C:RNA polymerase I core factor complex"/>
    <property type="evidence" value="ECO:0007669"/>
    <property type="project" value="TreeGrafter"/>
</dbReference>
<dbReference type="Proteomes" id="UP000027586">
    <property type="component" value="Unassembled WGS sequence"/>
</dbReference>
<dbReference type="PANTHER" id="PTHR28221:SF2">
    <property type="entry name" value="RNA POLYMERASE I-SPECIFIC TRANSCRIPTION INITIATION FACTOR RRN6"/>
    <property type="match status" value="1"/>
</dbReference>
<protein>
    <recommendedName>
        <fullName evidence="2">RRN6 beta-propeller domain-containing protein</fullName>
    </recommendedName>
</protein>
<feature type="region of interest" description="Disordered" evidence="1">
    <location>
        <begin position="742"/>
        <end position="781"/>
    </location>
</feature>
<feature type="region of interest" description="Disordered" evidence="1">
    <location>
        <begin position="795"/>
        <end position="818"/>
    </location>
</feature>
<dbReference type="SUPFAM" id="SSF50978">
    <property type="entry name" value="WD40 repeat-like"/>
    <property type="match status" value="1"/>
</dbReference>
<accession>A0A068RFZ5</accession>
<comment type="caution">
    <text evidence="3">The sequence shown here is derived from an EMBL/GenBank/DDBJ whole genome shotgun (WGS) entry which is preliminary data.</text>
</comment>
<dbReference type="VEuPathDB" id="FungiDB:LCOR_00308.1"/>
<organism evidence="3 4">
    <name type="scientific">Lichtheimia corymbifera JMRC:FSU:9682</name>
    <dbReference type="NCBI Taxonomy" id="1263082"/>
    <lineage>
        <taxon>Eukaryota</taxon>
        <taxon>Fungi</taxon>
        <taxon>Fungi incertae sedis</taxon>
        <taxon>Mucoromycota</taxon>
        <taxon>Mucoromycotina</taxon>
        <taxon>Mucoromycetes</taxon>
        <taxon>Mucorales</taxon>
        <taxon>Lichtheimiaceae</taxon>
        <taxon>Lichtheimia</taxon>
    </lineage>
</organism>
<reference evidence="3" key="1">
    <citation type="submission" date="2013-08" db="EMBL/GenBank/DDBJ databases">
        <title>Gene expansion shapes genome architecture in the human pathogen Lichtheimia corymbifera: an evolutionary genomics analysis in the ancient terrestrial Mucorales (Mucoromycotina).</title>
        <authorList>
            <person name="Schwartze V.U."/>
            <person name="Winter S."/>
            <person name="Shelest E."/>
            <person name="Marcet-Houben M."/>
            <person name="Horn F."/>
            <person name="Wehner S."/>
            <person name="Hoffmann K."/>
            <person name="Riege K."/>
            <person name="Sammeth M."/>
            <person name="Nowrousian M."/>
            <person name="Valiante V."/>
            <person name="Linde J."/>
            <person name="Jacobsen I.D."/>
            <person name="Marz M."/>
            <person name="Brakhage A.A."/>
            <person name="Gabaldon T."/>
            <person name="Bocker S."/>
            <person name="Voigt K."/>
        </authorList>
    </citation>
    <scope>NUCLEOTIDE SEQUENCE [LARGE SCALE GENOMIC DNA]</scope>
    <source>
        <strain evidence="3">FSU 9682</strain>
    </source>
</reference>
<evidence type="ECO:0000256" key="1">
    <source>
        <dbReference type="SAM" id="MobiDB-lite"/>
    </source>
</evidence>
<dbReference type="Pfam" id="PF10214">
    <property type="entry name" value="Rrn6_beta-prop"/>
    <property type="match status" value="1"/>
</dbReference>
<dbReference type="GO" id="GO:0042790">
    <property type="term" value="P:nucleolar large rRNA transcription by RNA polymerase I"/>
    <property type="evidence" value="ECO:0007669"/>
    <property type="project" value="TreeGrafter"/>
</dbReference>
<dbReference type="GO" id="GO:0001179">
    <property type="term" value="F:RNA polymerase I general transcription initiation factor binding"/>
    <property type="evidence" value="ECO:0007669"/>
    <property type="project" value="TreeGrafter"/>
</dbReference>
<keyword evidence="4" id="KW-1185">Reference proteome</keyword>
<sequence length="818" mass="92344">MVEECSVLPAISGYRSSRRLTVKECEPQARNILNNIPELLWTPSGDERTEWEEPVKVADNDEVANSETRSWKRLCKALRSEHSACLFPEIQKLVSSEISRKNKLERYDPFKGNMVAVSRMSLKKNVTQNDNVLTVIGFAAGDNASKLCTFFVDTQKDIKSHARGNTGLPVGPVIASCTLNLRYPIRQICIMHGHTKDRSPDAAADYPMIMGVRTHCSTVLVHVQIYHSNKEQDNSEQHAEPPAYHIVMETVHEHVPANYATLEFSPGLPTAMCLSPFNESEYAMMTENGYLSIFDVRNTNRDNDRSLVAAYHLTDNTDSTWRSISFVNDSRKLLVASSQNVHLVNLKMVQSHVLYKTPIDDRIYTMSVPWGRNEYLYWISTARDILLLDIREPMIPISCQPHYMEYSPPIYSQLVAGTTHDFLFLWSSLYDHVICAKYQRSHNTLTDEDLSSPTLPSLFEVIQSIPIEEIHSFYQGEVNVIPTTGFYAVFSSSSHTDSDTGESRDADTFIYFRLLQDGSIRTLVFSEQQGEWTKYQKVGWKLDNDALPVDVRHTDRLISIKSTGDLAGGLLNEVVDGVRSIKQLASSIPSLRNQLEKNASSTIPLTFNELLNEEGLDASVCGLLDEMSLEEKRIECTNRRIRQSTVPSIGAESEMASVARVIKSSLLTYFPEPDFTSETSLRYIQPANDTFKLTPTIKYMATEWQPGLPADASIVFDSEATEYNPRTTQFLPFHYREFEKNIPTSPTLSPRKRISFSTPDVQTQPPFKKHHIPSQPKDTSFDTIASPVKAIASQPVPGAFANRQPIKKKKKARAKGFK</sequence>
<dbReference type="PANTHER" id="PTHR28221">
    <property type="entry name" value="RNA POLYMERASE I-SPECIFIC TRANSCRIPTION INITIATION FACTOR RRN6"/>
    <property type="match status" value="1"/>
</dbReference>